<keyword evidence="5" id="KW-0819">tRNA processing</keyword>
<sequence length="170" mass="19176">MPDMILHSPSEAYSFELGFKIGTLVEAGDILTLWGDLGAGKTFLTRGIARGLGVPPQVPVTSPTFTFINEYEGRLHLYHLDLYRLADPDELETLPWKEALFGKGVAVIEWPERLGEELPEERWDIRIEVTGDESRTIILQARGKSPETRMEKWKRELASCAGTHSYSEES</sequence>
<evidence type="ECO:0000256" key="10">
    <source>
        <dbReference type="ARBA" id="ARBA00032441"/>
    </source>
</evidence>
<dbReference type="PANTHER" id="PTHR33540:SF2">
    <property type="entry name" value="TRNA THREONYLCARBAMOYLADENOSINE BIOSYNTHESIS PROTEIN TSAE"/>
    <property type="match status" value="1"/>
</dbReference>
<keyword evidence="6" id="KW-0479">Metal-binding</keyword>
<comment type="caution">
    <text evidence="11">The sequence shown here is derived from an EMBL/GenBank/DDBJ whole genome shotgun (WGS) entry which is preliminary data.</text>
</comment>
<dbReference type="AlphaFoldDB" id="A0A9W6FUH3"/>
<comment type="subcellular location">
    <subcellularLocation>
        <location evidence="1">Cytoplasm</location>
    </subcellularLocation>
</comment>
<keyword evidence="12" id="KW-1185">Reference proteome</keyword>
<comment type="similarity">
    <text evidence="2">Belongs to the TsaE family.</text>
</comment>
<keyword evidence="8" id="KW-0067">ATP-binding</keyword>
<evidence type="ECO:0000256" key="7">
    <source>
        <dbReference type="ARBA" id="ARBA00022741"/>
    </source>
</evidence>
<evidence type="ECO:0000256" key="1">
    <source>
        <dbReference type="ARBA" id="ARBA00004496"/>
    </source>
</evidence>
<dbReference type="EMBL" id="BSDR01000001">
    <property type="protein sequence ID" value="GLI35120.1"/>
    <property type="molecule type" value="Genomic_DNA"/>
</dbReference>
<dbReference type="RefSeq" id="WP_281794694.1">
    <property type="nucleotide sequence ID" value="NZ_BSDR01000001.1"/>
</dbReference>
<evidence type="ECO:0000313" key="12">
    <source>
        <dbReference type="Proteomes" id="UP001144372"/>
    </source>
</evidence>
<dbReference type="Gene3D" id="3.40.50.300">
    <property type="entry name" value="P-loop containing nucleotide triphosphate hydrolases"/>
    <property type="match status" value="1"/>
</dbReference>
<dbReference type="Pfam" id="PF02367">
    <property type="entry name" value="TsaE"/>
    <property type="match status" value="1"/>
</dbReference>
<keyword evidence="4" id="KW-0963">Cytoplasm</keyword>
<dbReference type="GO" id="GO:0005524">
    <property type="term" value="F:ATP binding"/>
    <property type="evidence" value="ECO:0007669"/>
    <property type="project" value="UniProtKB-KW"/>
</dbReference>
<dbReference type="InterPro" id="IPR027417">
    <property type="entry name" value="P-loop_NTPase"/>
</dbReference>
<dbReference type="GO" id="GO:0002949">
    <property type="term" value="P:tRNA threonylcarbamoyladenosine modification"/>
    <property type="evidence" value="ECO:0007669"/>
    <property type="project" value="InterPro"/>
</dbReference>
<proteinExistence type="inferred from homology"/>
<evidence type="ECO:0000256" key="6">
    <source>
        <dbReference type="ARBA" id="ARBA00022723"/>
    </source>
</evidence>
<dbReference type="SUPFAM" id="SSF52540">
    <property type="entry name" value="P-loop containing nucleoside triphosphate hydrolases"/>
    <property type="match status" value="1"/>
</dbReference>
<keyword evidence="7" id="KW-0547">Nucleotide-binding</keyword>
<dbReference type="InterPro" id="IPR003442">
    <property type="entry name" value="T6A_TsaE"/>
</dbReference>
<evidence type="ECO:0000256" key="3">
    <source>
        <dbReference type="ARBA" id="ARBA00019010"/>
    </source>
</evidence>
<reference evidence="11" key="1">
    <citation type="submission" date="2022-12" db="EMBL/GenBank/DDBJ databases">
        <title>Reference genome sequencing for broad-spectrum identification of bacterial and archaeal isolates by mass spectrometry.</title>
        <authorList>
            <person name="Sekiguchi Y."/>
            <person name="Tourlousse D.M."/>
        </authorList>
    </citation>
    <scope>NUCLEOTIDE SEQUENCE</scope>
    <source>
        <strain evidence="11">ASRB1</strain>
    </source>
</reference>
<name>A0A9W6FUH3_9BACT</name>
<evidence type="ECO:0000256" key="5">
    <source>
        <dbReference type="ARBA" id="ARBA00022694"/>
    </source>
</evidence>
<evidence type="ECO:0000256" key="9">
    <source>
        <dbReference type="ARBA" id="ARBA00022842"/>
    </source>
</evidence>
<dbReference type="GO" id="GO:0005737">
    <property type="term" value="C:cytoplasm"/>
    <property type="evidence" value="ECO:0007669"/>
    <property type="project" value="UniProtKB-SubCell"/>
</dbReference>
<organism evidence="11 12">
    <name type="scientific">Desulforhabdus amnigena</name>
    <dbReference type="NCBI Taxonomy" id="40218"/>
    <lineage>
        <taxon>Bacteria</taxon>
        <taxon>Pseudomonadati</taxon>
        <taxon>Thermodesulfobacteriota</taxon>
        <taxon>Syntrophobacteria</taxon>
        <taxon>Syntrophobacterales</taxon>
        <taxon>Syntrophobacteraceae</taxon>
        <taxon>Desulforhabdus</taxon>
    </lineage>
</organism>
<keyword evidence="9" id="KW-0460">Magnesium</keyword>
<dbReference type="GO" id="GO:0046872">
    <property type="term" value="F:metal ion binding"/>
    <property type="evidence" value="ECO:0007669"/>
    <property type="project" value="UniProtKB-KW"/>
</dbReference>
<dbReference type="NCBIfam" id="TIGR00150">
    <property type="entry name" value="T6A_YjeE"/>
    <property type="match status" value="1"/>
</dbReference>
<evidence type="ECO:0000313" key="11">
    <source>
        <dbReference type="EMBL" id="GLI35120.1"/>
    </source>
</evidence>
<dbReference type="Proteomes" id="UP001144372">
    <property type="component" value="Unassembled WGS sequence"/>
</dbReference>
<accession>A0A9W6FUH3</accession>
<protein>
    <recommendedName>
        <fullName evidence="3">tRNA threonylcarbamoyladenosine biosynthesis protein TsaE</fullName>
    </recommendedName>
    <alternativeName>
        <fullName evidence="10">t(6)A37 threonylcarbamoyladenosine biosynthesis protein TsaE</fullName>
    </alternativeName>
</protein>
<evidence type="ECO:0000256" key="8">
    <source>
        <dbReference type="ARBA" id="ARBA00022840"/>
    </source>
</evidence>
<dbReference type="PANTHER" id="PTHR33540">
    <property type="entry name" value="TRNA THREONYLCARBAMOYLADENOSINE BIOSYNTHESIS PROTEIN TSAE"/>
    <property type="match status" value="1"/>
</dbReference>
<evidence type="ECO:0000256" key="4">
    <source>
        <dbReference type="ARBA" id="ARBA00022490"/>
    </source>
</evidence>
<gene>
    <name evidence="11" type="ORF">DAMNIGENAA_25530</name>
</gene>
<evidence type="ECO:0000256" key="2">
    <source>
        <dbReference type="ARBA" id="ARBA00007599"/>
    </source>
</evidence>